<sequence>MTETLQDNLAALAALADPRPTDVPGVVDRLARIAERAAVLSPRGEEDGIACFTRLYHQITVDVLAGYDAGELFSCPGDFILELDVAFARRYLDALAAHGGGTAPGCWQLLFERRRDEETDPWRFAAAGVNAHVNFDLAFALLDVWERHRVPLGTPRQQYDDYLAINTIFERNMDELCNSFDAPWSDVGGHGSIFDRAGNVLGDILVTGTRDLAWTFAERMWSHRGRPDYRTVPEATLDRLTTGLARALI</sequence>
<organism evidence="1 2">
    <name type="scientific">Actinomycetospora cinnamomea</name>
    <dbReference type="NCBI Taxonomy" id="663609"/>
    <lineage>
        <taxon>Bacteria</taxon>
        <taxon>Bacillati</taxon>
        <taxon>Actinomycetota</taxon>
        <taxon>Actinomycetes</taxon>
        <taxon>Pseudonocardiales</taxon>
        <taxon>Pseudonocardiaceae</taxon>
        <taxon>Actinomycetospora</taxon>
    </lineage>
</organism>
<name>A0A2U1FIP7_9PSEU</name>
<dbReference type="OrthoDB" id="583431at2"/>
<protein>
    <submittedName>
        <fullName evidence="1">Uncharacterized protein</fullName>
    </submittedName>
</protein>
<dbReference type="RefSeq" id="WP_116707712.1">
    <property type="nucleotide sequence ID" value="NZ_QEKW01000003.1"/>
</dbReference>
<evidence type="ECO:0000313" key="1">
    <source>
        <dbReference type="EMBL" id="PVZ12056.1"/>
    </source>
</evidence>
<proteinExistence type="predicted"/>
<dbReference type="Pfam" id="PF19458">
    <property type="entry name" value="DUF5995"/>
    <property type="match status" value="1"/>
</dbReference>
<dbReference type="InterPro" id="IPR046037">
    <property type="entry name" value="DUF5995"/>
</dbReference>
<gene>
    <name evidence="1" type="ORF">C8D89_103387</name>
</gene>
<comment type="caution">
    <text evidence="1">The sequence shown here is derived from an EMBL/GenBank/DDBJ whole genome shotgun (WGS) entry which is preliminary data.</text>
</comment>
<dbReference type="Proteomes" id="UP000245639">
    <property type="component" value="Unassembled WGS sequence"/>
</dbReference>
<accession>A0A2U1FIP7</accession>
<dbReference type="AlphaFoldDB" id="A0A2U1FIP7"/>
<evidence type="ECO:0000313" key="2">
    <source>
        <dbReference type="Proteomes" id="UP000245639"/>
    </source>
</evidence>
<keyword evidence="2" id="KW-1185">Reference proteome</keyword>
<reference evidence="1 2" key="1">
    <citation type="submission" date="2018-04" db="EMBL/GenBank/DDBJ databases">
        <title>Genomic Encyclopedia of Type Strains, Phase IV (KMG-IV): sequencing the most valuable type-strain genomes for metagenomic binning, comparative biology and taxonomic classification.</title>
        <authorList>
            <person name="Goeker M."/>
        </authorList>
    </citation>
    <scope>NUCLEOTIDE SEQUENCE [LARGE SCALE GENOMIC DNA]</scope>
    <source>
        <strain evidence="1 2">DSM 45771</strain>
    </source>
</reference>
<dbReference type="EMBL" id="QEKW01000003">
    <property type="protein sequence ID" value="PVZ12056.1"/>
    <property type="molecule type" value="Genomic_DNA"/>
</dbReference>